<name>A0ABP6IE39_9ACTN</name>
<protein>
    <submittedName>
        <fullName evidence="2">Uncharacterized protein</fullName>
    </submittedName>
</protein>
<comment type="caution">
    <text evidence="2">The sequence shown here is derived from an EMBL/GenBank/DDBJ whole genome shotgun (WGS) entry which is preliminary data.</text>
</comment>
<feature type="chain" id="PRO_5046453066" evidence="1">
    <location>
        <begin position="26"/>
        <end position="297"/>
    </location>
</feature>
<proteinExistence type="predicted"/>
<organism evidence="2 3">
    <name type="scientific">Streptosporangium fragile</name>
    <dbReference type="NCBI Taxonomy" id="46186"/>
    <lineage>
        <taxon>Bacteria</taxon>
        <taxon>Bacillati</taxon>
        <taxon>Actinomycetota</taxon>
        <taxon>Actinomycetes</taxon>
        <taxon>Streptosporangiales</taxon>
        <taxon>Streptosporangiaceae</taxon>
        <taxon>Streptosporangium</taxon>
    </lineage>
</organism>
<gene>
    <name evidence="2" type="ORF">GCM10010517_26410</name>
</gene>
<dbReference type="Gene3D" id="2.120.10.30">
    <property type="entry name" value="TolB, C-terminal domain"/>
    <property type="match status" value="1"/>
</dbReference>
<keyword evidence="1" id="KW-0732">Signal</keyword>
<sequence>MGLFRYLSVSIVAVMTVGAGASAQAEGGESPVRYAGLDRCVCAPWKLWLRGGDVVRLGDARVFSTGKQRAPLALSPDGRHVAYFHKSTGALVVREMATGEVRRVPGLAWSRDMYAARLDLAPGGRYVVLGVGRDNRIVDVHSGRAAEVPPGLRPWSFSPDAQFVLAVDDAFRAGIYSVTPFAETGRVPVGGALSPHGTTVAHFTARDSAIGLWNVAAGRTARPKPIPLPRGQTPTRLRWSGDGRLAVQTVTPRRLRAGGGARYSWYRVDPASGRTERVSTFAVPGSVHNPIVTGLAP</sequence>
<keyword evidence="3" id="KW-1185">Reference proteome</keyword>
<dbReference type="EMBL" id="BAAAVI010000016">
    <property type="protein sequence ID" value="GAA2866903.1"/>
    <property type="molecule type" value="Genomic_DNA"/>
</dbReference>
<evidence type="ECO:0000313" key="3">
    <source>
        <dbReference type="Proteomes" id="UP001500831"/>
    </source>
</evidence>
<dbReference type="SUPFAM" id="SSF82171">
    <property type="entry name" value="DPP6 N-terminal domain-like"/>
    <property type="match status" value="1"/>
</dbReference>
<reference evidence="3" key="1">
    <citation type="journal article" date="2019" name="Int. J. Syst. Evol. Microbiol.">
        <title>The Global Catalogue of Microorganisms (GCM) 10K type strain sequencing project: providing services to taxonomists for standard genome sequencing and annotation.</title>
        <authorList>
            <consortium name="The Broad Institute Genomics Platform"/>
            <consortium name="The Broad Institute Genome Sequencing Center for Infectious Disease"/>
            <person name="Wu L."/>
            <person name="Ma J."/>
        </authorList>
    </citation>
    <scope>NUCLEOTIDE SEQUENCE [LARGE SCALE GENOMIC DNA]</scope>
    <source>
        <strain evidence="3">JCM 6242</strain>
    </source>
</reference>
<evidence type="ECO:0000313" key="2">
    <source>
        <dbReference type="EMBL" id="GAA2866903.1"/>
    </source>
</evidence>
<feature type="signal peptide" evidence="1">
    <location>
        <begin position="1"/>
        <end position="25"/>
    </location>
</feature>
<evidence type="ECO:0000256" key="1">
    <source>
        <dbReference type="SAM" id="SignalP"/>
    </source>
</evidence>
<accession>A0ABP6IE39</accession>
<dbReference type="Proteomes" id="UP001500831">
    <property type="component" value="Unassembled WGS sequence"/>
</dbReference>
<dbReference type="InterPro" id="IPR011042">
    <property type="entry name" value="6-blade_b-propeller_TolB-like"/>
</dbReference>